<keyword evidence="4 8" id="KW-0812">Transmembrane</keyword>
<dbReference type="InterPro" id="IPR001173">
    <property type="entry name" value="Glyco_trans_2-like"/>
</dbReference>
<sequence length="544" mass="58814">MIARLKDAIAWIGRFWQSHRPPRSALPVVVAVAVFLIVMGLLVDHAARAAAMELPVWTRGILGFLTNFGKSDWLLIPSGILLLALRFYDFGAIAGSTRTAIRMTIERAGFLFGAIAISGIAAVILKYGFGRARPNTADKVGDGFIGPTFDAHYASFPSGHGTTMGAFALVLLMLAPRWRVPIFLGTAFIASTRVLVGAHYLSDVIAGYAFGFYMAWLVAWAFARENWALEPASGAFPRLKSTGGIPIWSELATLLPKRLATAFGLADTSAESERPGAASPAIRPVHSQDHLMTGASRISVVIPAKDEADNLAVLIPEILTALAGRDHEVVVVDDGSSDRTGAMLAGMRAEGKPVRHIRHESPCGQSAAVRSGMLAASGDIVATIDGDGQNDPAYIPALVDALEAAGPGVALAAGQRLGRTDGFWKKYASRFANWLRGAILQDGTRDSGCGLKAVRREVFLLLPYFDSWHRFLPALVIREGYKVVHVDVVDRHRRFGKSNYGIFDRGLRGVLDLFGVWWLRKRRRKVPVVSEITSTAPKAENVNV</sequence>
<dbReference type="Gene3D" id="1.20.144.10">
    <property type="entry name" value="Phosphatidic acid phosphatase type 2/haloperoxidase"/>
    <property type="match status" value="1"/>
</dbReference>
<evidence type="ECO:0000256" key="2">
    <source>
        <dbReference type="ARBA" id="ARBA00022676"/>
    </source>
</evidence>
<evidence type="ECO:0000313" key="10">
    <source>
        <dbReference type="EMBL" id="SON55560.1"/>
    </source>
</evidence>
<keyword evidence="1" id="KW-1003">Cell membrane</keyword>
<dbReference type="AlphaFoldDB" id="A0A2C9D5U3"/>
<feature type="domain" description="Phosphatidic acid phosphatase type 2/haloperoxidase" evidence="9">
    <location>
        <begin position="108"/>
        <end position="219"/>
    </location>
</feature>
<dbReference type="InterPro" id="IPR036938">
    <property type="entry name" value="PAP2/HPO_sf"/>
</dbReference>
<dbReference type="CDD" id="cd04179">
    <property type="entry name" value="DPM_DPG-synthase_like"/>
    <property type="match status" value="1"/>
</dbReference>
<gene>
    <name evidence="10" type="primary">arnC_2</name>
    <name evidence="10" type="ORF">HDIA_2019</name>
</gene>
<keyword evidence="7 8" id="KW-0472">Membrane</keyword>
<feature type="transmembrane region" description="Helical" evidence="8">
    <location>
        <begin position="205"/>
        <end position="223"/>
    </location>
</feature>
<dbReference type="EC" id="2.4.2.53" evidence="10"/>
<dbReference type="Gene3D" id="3.90.550.10">
    <property type="entry name" value="Spore Coat Polysaccharide Biosynthesis Protein SpsA, Chain A"/>
    <property type="match status" value="1"/>
</dbReference>
<proteinExistence type="predicted"/>
<feature type="transmembrane region" description="Helical" evidence="8">
    <location>
        <begin position="156"/>
        <end position="175"/>
    </location>
</feature>
<dbReference type="PANTHER" id="PTHR48090:SF3">
    <property type="entry name" value="UNDECAPRENYL-PHOSPHATE 4-DEOXY-4-FORMAMIDO-L-ARABINOSE TRANSFERASE"/>
    <property type="match status" value="1"/>
</dbReference>
<dbReference type="GO" id="GO:0099621">
    <property type="term" value="F:undecaprenyl-phosphate 4-deoxy-4-formamido-L-arabinose transferase activity"/>
    <property type="evidence" value="ECO:0007669"/>
    <property type="project" value="UniProtKB-EC"/>
</dbReference>
<evidence type="ECO:0000256" key="7">
    <source>
        <dbReference type="ARBA" id="ARBA00023136"/>
    </source>
</evidence>
<evidence type="ECO:0000256" key="4">
    <source>
        <dbReference type="ARBA" id="ARBA00022692"/>
    </source>
</evidence>
<dbReference type="FunFam" id="3.90.550.10:FF:000170">
    <property type="entry name" value="Dolichol-phosphate mannosyltransferase"/>
    <property type="match status" value="1"/>
</dbReference>
<dbReference type="InterPro" id="IPR000326">
    <property type="entry name" value="PAP2/HPO"/>
</dbReference>
<evidence type="ECO:0000313" key="11">
    <source>
        <dbReference type="Proteomes" id="UP000223606"/>
    </source>
</evidence>
<protein>
    <submittedName>
        <fullName evidence="10">Undecaprenyl-phosphate 4-deoxy-4-formamido-L-arabinose transferase</fullName>
        <ecNumber evidence="10">2.4.2.53</ecNumber>
    </submittedName>
</protein>
<dbReference type="GO" id="GO:0009103">
    <property type="term" value="P:lipopolysaccharide biosynthetic process"/>
    <property type="evidence" value="ECO:0007669"/>
    <property type="project" value="UniProtKB-KW"/>
</dbReference>
<feature type="transmembrane region" description="Helical" evidence="8">
    <location>
        <begin position="108"/>
        <end position="129"/>
    </location>
</feature>
<evidence type="ECO:0000256" key="1">
    <source>
        <dbReference type="ARBA" id="ARBA00022475"/>
    </source>
</evidence>
<dbReference type="OrthoDB" id="9807795at2"/>
<dbReference type="Proteomes" id="UP000223606">
    <property type="component" value="Chromosome 1"/>
</dbReference>
<dbReference type="PANTHER" id="PTHR48090">
    <property type="entry name" value="UNDECAPRENYL-PHOSPHATE 4-DEOXY-4-FORMAMIDO-L-ARABINOSE TRANSFERASE-RELATED"/>
    <property type="match status" value="1"/>
</dbReference>
<dbReference type="InterPro" id="IPR050256">
    <property type="entry name" value="Glycosyltransferase_2"/>
</dbReference>
<keyword evidence="3 10" id="KW-0808">Transferase</keyword>
<evidence type="ECO:0000256" key="5">
    <source>
        <dbReference type="ARBA" id="ARBA00022985"/>
    </source>
</evidence>
<feature type="transmembrane region" description="Helical" evidence="8">
    <location>
        <begin position="73"/>
        <end position="96"/>
    </location>
</feature>
<dbReference type="EMBL" id="LT960614">
    <property type="protein sequence ID" value="SON55560.1"/>
    <property type="molecule type" value="Genomic_DNA"/>
</dbReference>
<dbReference type="GO" id="GO:0005886">
    <property type="term" value="C:plasma membrane"/>
    <property type="evidence" value="ECO:0007669"/>
    <property type="project" value="TreeGrafter"/>
</dbReference>
<keyword evidence="6 8" id="KW-1133">Transmembrane helix</keyword>
<keyword evidence="11" id="KW-1185">Reference proteome</keyword>
<evidence type="ECO:0000256" key="8">
    <source>
        <dbReference type="SAM" id="Phobius"/>
    </source>
</evidence>
<accession>A0A2C9D5U3</accession>
<dbReference type="Pfam" id="PF00535">
    <property type="entry name" value="Glycos_transf_2"/>
    <property type="match status" value="1"/>
</dbReference>
<keyword evidence="2 10" id="KW-0328">Glycosyltransferase</keyword>
<dbReference type="SUPFAM" id="SSF53448">
    <property type="entry name" value="Nucleotide-diphospho-sugar transferases"/>
    <property type="match status" value="1"/>
</dbReference>
<name>A0A2C9D5U3_9HYPH</name>
<evidence type="ECO:0000259" key="9">
    <source>
        <dbReference type="SMART" id="SM00014"/>
    </source>
</evidence>
<reference evidence="11" key="1">
    <citation type="submission" date="2017-09" db="EMBL/GenBank/DDBJ databases">
        <title>Genome sequence of Nannocystis excedens DSM 71.</title>
        <authorList>
            <person name="Blom J."/>
        </authorList>
    </citation>
    <scope>NUCLEOTIDE SEQUENCE [LARGE SCALE GENOMIC DNA]</scope>
    <source>
        <strain evidence="11">type strain: E19</strain>
    </source>
</reference>
<dbReference type="SMART" id="SM00014">
    <property type="entry name" value="acidPPc"/>
    <property type="match status" value="1"/>
</dbReference>
<evidence type="ECO:0000256" key="6">
    <source>
        <dbReference type="ARBA" id="ARBA00022989"/>
    </source>
</evidence>
<dbReference type="InterPro" id="IPR029044">
    <property type="entry name" value="Nucleotide-diphossugar_trans"/>
</dbReference>
<dbReference type="KEGG" id="hdi:HDIA_2019"/>
<feature type="transmembrane region" description="Helical" evidence="8">
    <location>
        <begin position="24"/>
        <end position="43"/>
    </location>
</feature>
<dbReference type="Pfam" id="PF01569">
    <property type="entry name" value="PAP2"/>
    <property type="match status" value="1"/>
</dbReference>
<dbReference type="SUPFAM" id="SSF48317">
    <property type="entry name" value="Acid phosphatase/Vanadium-dependent haloperoxidase"/>
    <property type="match status" value="1"/>
</dbReference>
<organism evidence="10 11">
    <name type="scientific">Hartmannibacter diazotrophicus</name>
    <dbReference type="NCBI Taxonomy" id="1482074"/>
    <lineage>
        <taxon>Bacteria</taxon>
        <taxon>Pseudomonadati</taxon>
        <taxon>Pseudomonadota</taxon>
        <taxon>Alphaproteobacteria</taxon>
        <taxon>Hyphomicrobiales</taxon>
        <taxon>Pleomorphomonadaceae</taxon>
        <taxon>Hartmannibacter</taxon>
    </lineage>
</organism>
<evidence type="ECO:0000256" key="3">
    <source>
        <dbReference type="ARBA" id="ARBA00022679"/>
    </source>
</evidence>
<keyword evidence="5" id="KW-0448">Lipopolysaccharide biosynthesis</keyword>